<protein>
    <submittedName>
        <fullName evidence="1">Uncharacterized protein</fullName>
    </submittedName>
</protein>
<evidence type="ECO:0000313" key="1">
    <source>
        <dbReference type="EMBL" id="KAH3752203.1"/>
    </source>
</evidence>
<organism evidence="1 2">
    <name type="scientific">Dreissena polymorpha</name>
    <name type="common">Zebra mussel</name>
    <name type="synonym">Mytilus polymorpha</name>
    <dbReference type="NCBI Taxonomy" id="45954"/>
    <lineage>
        <taxon>Eukaryota</taxon>
        <taxon>Metazoa</taxon>
        <taxon>Spiralia</taxon>
        <taxon>Lophotrochozoa</taxon>
        <taxon>Mollusca</taxon>
        <taxon>Bivalvia</taxon>
        <taxon>Autobranchia</taxon>
        <taxon>Heteroconchia</taxon>
        <taxon>Euheterodonta</taxon>
        <taxon>Imparidentia</taxon>
        <taxon>Neoheterodontei</taxon>
        <taxon>Myida</taxon>
        <taxon>Dreissenoidea</taxon>
        <taxon>Dreissenidae</taxon>
        <taxon>Dreissena</taxon>
    </lineage>
</organism>
<proteinExistence type="predicted"/>
<dbReference type="SUPFAM" id="SSF50249">
    <property type="entry name" value="Nucleic acid-binding proteins"/>
    <property type="match status" value="1"/>
</dbReference>
<sequence length="293" mass="31516">MVATDIAHMRQRNPGPHAGTLKARVITTKGPSTYTSGGDQRQSLIVGLADMTGAPKAVIYDSAQFQRYQAGQSVVIRNFILRADGSVIVTRNSRTFSTSSIVASDGFASAASGLVHPPEAPFMSLEQAAAFPAKTLVSVRGHIVQEDLEREVMVGSSPTRVKDITISDNRRRVKLTLWREACDMPHGLGTFIQVTNAVTNVHRGDTSLSLTSRSVIQTAEAPLDERVVTIEGVGGDQETKQLLADDGECYLVATEVLSEALPGEDIDTCIAQNAPVTLRLFMRGATVERVHAM</sequence>
<reference evidence="1" key="1">
    <citation type="journal article" date="2019" name="bioRxiv">
        <title>The Genome of the Zebra Mussel, Dreissena polymorpha: A Resource for Invasive Species Research.</title>
        <authorList>
            <person name="McCartney M.A."/>
            <person name="Auch B."/>
            <person name="Kono T."/>
            <person name="Mallez S."/>
            <person name="Zhang Y."/>
            <person name="Obille A."/>
            <person name="Becker A."/>
            <person name="Abrahante J.E."/>
            <person name="Garbe J."/>
            <person name="Badalamenti J.P."/>
            <person name="Herman A."/>
            <person name="Mangelson H."/>
            <person name="Liachko I."/>
            <person name="Sullivan S."/>
            <person name="Sone E.D."/>
            <person name="Koren S."/>
            <person name="Silverstein K.A.T."/>
            <person name="Beckman K.B."/>
            <person name="Gohl D.M."/>
        </authorList>
    </citation>
    <scope>NUCLEOTIDE SEQUENCE</scope>
    <source>
        <strain evidence="1">Duluth1</strain>
        <tissue evidence="1">Whole animal</tissue>
    </source>
</reference>
<gene>
    <name evidence="1" type="ORF">DPMN_186816</name>
</gene>
<dbReference type="AlphaFoldDB" id="A0A9D4DNB0"/>
<evidence type="ECO:0000313" key="2">
    <source>
        <dbReference type="Proteomes" id="UP000828390"/>
    </source>
</evidence>
<name>A0A9D4DNB0_DREPO</name>
<dbReference type="EMBL" id="JAIWYP010000010">
    <property type="protein sequence ID" value="KAH3752203.1"/>
    <property type="molecule type" value="Genomic_DNA"/>
</dbReference>
<dbReference type="Proteomes" id="UP000828390">
    <property type="component" value="Unassembled WGS sequence"/>
</dbReference>
<dbReference type="InterPro" id="IPR012340">
    <property type="entry name" value="NA-bd_OB-fold"/>
</dbReference>
<reference evidence="1" key="2">
    <citation type="submission" date="2020-11" db="EMBL/GenBank/DDBJ databases">
        <authorList>
            <person name="McCartney M.A."/>
            <person name="Auch B."/>
            <person name="Kono T."/>
            <person name="Mallez S."/>
            <person name="Becker A."/>
            <person name="Gohl D.M."/>
            <person name="Silverstein K.A.T."/>
            <person name="Koren S."/>
            <person name="Bechman K.B."/>
            <person name="Herman A."/>
            <person name="Abrahante J.E."/>
            <person name="Garbe J."/>
        </authorList>
    </citation>
    <scope>NUCLEOTIDE SEQUENCE</scope>
    <source>
        <strain evidence="1">Duluth1</strain>
        <tissue evidence="1">Whole animal</tissue>
    </source>
</reference>
<comment type="caution">
    <text evidence="1">The sequence shown here is derived from an EMBL/GenBank/DDBJ whole genome shotgun (WGS) entry which is preliminary data.</text>
</comment>
<keyword evidence="2" id="KW-1185">Reference proteome</keyword>
<accession>A0A9D4DNB0</accession>
<dbReference type="Gene3D" id="2.40.50.140">
    <property type="entry name" value="Nucleic acid-binding proteins"/>
    <property type="match status" value="1"/>
</dbReference>